<accession>A0A1H0BQ41</accession>
<dbReference type="InterPro" id="IPR010488">
    <property type="entry name" value="Zeta_toxin_domain"/>
</dbReference>
<evidence type="ECO:0000313" key="4">
    <source>
        <dbReference type="EMBL" id="SDN47708.1"/>
    </source>
</evidence>
<dbReference type="SUPFAM" id="SSF52540">
    <property type="entry name" value="P-loop containing nucleoside triphosphate hydrolases"/>
    <property type="match status" value="1"/>
</dbReference>
<name>A0A1H0BQ41_9GAMM</name>
<sequence length="190" mass="21593">MPTCWIIAGPNGAGKTTFAFEYLPQVANGSRFVNADLIAAGLSPFAPEKELMAASRLFLKEIDWCIKAKDDFAFETTLSGITYLHRIDQLRSSGWRVVLFYLALPSVEMSHMRVAERVSHGGHNIPKRDIERRFPRSLSNLFMRYSVAVDECLCFMNSGVEPELVFEQHGQTRHIIQHEYYQHLLEVAAS</sequence>
<reference evidence="5" key="1">
    <citation type="submission" date="2016-10" db="EMBL/GenBank/DDBJ databases">
        <authorList>
            <person name="Varghese N."/>
            <person name="Submissions S."/>
        </authorList>
    </citation>
    <scope>NUCLEOTIDE SEQUENCE [LARGE SCALE GENOMIC DNA]</scope>
    <source>
        <strain evidence="5">CGMCC 1.6494</strain>
    </source>
</reference>
<proteinExistence type="predicted"/>
<dbReference type="InterPro" id="IPR027417">
    <property type="entry name" value="P-loop_NTPase"/>
</dbReference>
<dbReference type="Proteomes" id="UP000199677">
    <property type="component" value="Unassembled WGS sequence"/>
</dbReference>
<dbReference type="Gene3D" id="3.40.50.300">
    <property type="entry name" value="P-loop containing nucleotide triphosphate hydrolases"/>
    <property type="match status" value="1"/>
</dbReference>
<dbReference type="GO" id="GO:0005524">
    <property type="term" value="F:ATP binding"/>
    <property type="evidence" value="ECO:0007669"/>
    <property type="project" value="UniProtKB-KW"/>
</dbReference>
<evidence type="ECO:0000313" key="5">
    <source>
        <dbReference type="Proteomes" id="UP000199677"/>
    </source>
</evidence>
<dbReference type="PANTHER" id="PTHR39206:SF1">
    <property type="entry name" value="SLL8004 PROTEIN"/>
    <property type="match status" value="1"/>
</dbReference>
<dbReference type="Pfam" id="PF06414">
    <property type="entry name" value="Zeta_toxin"/>
    <property type="match status" value="1"/>
</dbReference>
<evidence type="ECO:0000256" key="1">
    <source>
        <dbReference type="ARBA" id="ARBA00022741"/>
    </source>
</evidence>
<dbReference type="AlphaFoldDB" id="A0A1H0BQ41"/>
<keyword evidence="1" id="KW-0547">Nucleotide-binding</keyword>
<organism evidence="4 5">
    <name type="scientific">Vreelandella arcis</name>
    <dbReference type="NCBI Taxonomy" id="416873"/>
    <lineage>
        <taxon>Bacteria</taxon>
        <taxon>Pseudomonadati</taxon>
        <taxon>Pseudomonadota</taxon>
        <taxon>Gammaproteobacteria</taxon>
        <taxon>Oceanospirillales</taxon>
        <taxon>Halomonadaceae</taxon>
        <taxon>Vreelandella</taxon>
    </lineage>
</organism>
<dbReference type="RefSeq" id="WP_089704384.1">
    <property type="nucleotide sequence ID" value="NZ_FNII01000005.1"/>
</dbReference>
<feature type="domain" description="Zeta toxin" evidence="3">
    <location>
        <begin position="54"/>
        <end position="137"/>
    </location>
</feature>
<gene>
    <name evidence="4" type="ORF">SAMN04487951_105166</name>
</gene>
<dbReference type="GO" id="GO:0016301">
    <property type="term" value="F:kinase activity"/>
    <property type="evidence" value="ECO:0007669"/>
    <property type="project" value="InterPro"/>
</dbReference>
<dbReference type="STRING" id="416873.SAMN04487951_105166"/>
<protein>
    <submittedName>
        <fullName evidence="4">Predicted ABC-type ATPase</fullName>
    </submittedName>
</protein>
<dbReference type="PANTHER" id="PTHR39206">
    <property type="entry name" value="SLL8004 PROTEIN"/>
    <property type="match status" value="1"/>
</dbReference>
<evidence type="ECO:0000259" key="3">
    <source>
        <dbReference type="Pfam" id="PF06414"/>
    </source>
</evidence>
<dbReference type="OrthoDB" id="9791543at2"/>
<keyword evidence="2" id="KW-0067">ATP-binding</keyword>
<keyword evidence="5" id="KW-1185">Reference proteome</keyword>
<dbReference type="EMBL" id="FNII01000005">
    <property type="protein sequence ID" value="SDN47708.1"/>
    <property type="molecule type" value="Genomic_DNA"/>
</dbReference>
<evidence type="ECO:0000256" key="2">
    <source>
        <dbReference type="ARBA" id="ARBA00022840"/>
    </source>
</evidence>